<feature type="coiled-coil region" evidence="2">
    <location>
        <begin position="612"/>
        <end position="679"/>
    </location>
</feature>
<sequence>MQTELTKLQSVPHETKPEGNDDSAKELLKLKSDIKALEQERDYLLNLLDDDVEMKIFDEDSGSYTPKVRECIMKLTSLNVATKNIPSVIESVLKLGNKVANKLPSRQTVDNIVCEKVAIGQKHIGVKLGQQKNLCLYGDETRKKGKTYQTFLASNEEKEVFCLGLRDMHNKAASTTLDTFKEILNDISSACEEMIINEDVSVGHTIISNIQSFMSDRAKVNISFTELLQQYKSEILSIVKKDWEVLSNEQKLMCSKVNNFFCALHLLVNMAECTSPILKKFEDEQGNSESNVVEDPETDQESECYFSKSEAKTLTLMRCCSKCFSCGGDEKCGAFAEFKVYCSSRDKKVLFIPFRGNRFNVIFFIAEVVYYHRETISTFLNNVHGVTNNLHKIIAHLIKNPVFLAACKVLGLISKLITAPFWRIIEKNLNILDLNTYFESLTVYLERQSTDASGFVNGDEYPFEESLIVKDKLYEELVKPNDEFDHIAIQLAQLLFCGFHKLVSGALREHLPGGAYNNPSDKLKDQSKSVVPHNKMSERVFGMLDNFISFRPNASTITNEAFIMFSFNKTSKWLDSLPDQEKHEMISKGISEGRELRAQFKERCHDIVLKRRQLLEEKKVALAKKEQNLLAQREKQTNEIAYYGLWQSRERVDAALGEIEKENEKRKALEAQLRFRQKMLKQKHENKEVFKFSSKGKKHPISVLRENLLKLIDAAYHGPDTEPQRIRTPLLVGKRVKHRFSNGNYIGRVISVVPGFVNFYNIVYDNDVAEDGITKCVYTYKLLDDYKKGDLEIIPERFHGSRVKTSVYCSDSFLNRHCMGARDLADRPK</sequence>
<keyword evidence="1" id="KW-0378">Hydrolase</keyword>
<evidence type="ECO:0000256" key="1">
    <source>
        <dbReference type="ARBA" id="ARBA00022722"/>
    </source>
</evidence>
<dbReference type="PANTHER" id="PTHR11046">
    <property type="entry name" value="OLIGORIBONUCLEASE, MITOCHONDRIAL"/>
    <property type="match status" value="1"/>
</dbReference>
<proteinExistence type="predicted"/>
<evidence type="ECO:0000313" key="5">
    <source>
        <dbReference type="Proteomes" id="UP000005408"/>
    </source>
</evidence>
<accession>A0A8W8I6Y1</accession>
<feature type="compositionally biased region" description="Basic and acidic residues" evidence="3">
    <location>
        <begin position="13"/>
        <end position="23"/>
    </location>
</feature>
<organism evidence="4 5">
    <name type="scientific">Magallana gigas</name>
    <name type="common">Pacific oyster</name>
    <name type="synonym">Crassostrea gigas</name>
    <dbReference type="NCBI Taxonomy" id="29159"/>
    <lineage>
        <taxon>Eukaryota</taxon>
        <taxon>Metazoa</taxon>
        <taxon>Spiralia</taxon>
        <taxon>Lophotrochozoa</taxon>
        <taxon>Mollusca</taxon>
        <taxon>Bivalvia</taxon>
        <taxon>Autobranchia</taxon>
        <taxon>Pteriomorphia</taxon>
        <taxon>Ostreida</taxon>
        <taxon>Ostreoidea</taxon>
        <taxon>Ostreidae</taxon>
        <taxon>Magallana</taxon>
    </lineage>
</organism>
<dbReference type="PANTHER" id="PTHR11046:SF25">
    <property type="match status" value="1"/>
</dbReference>
<evidence type="ECO:0000256" key="2">
    <source>
        <dbReference type="SAM" id="Coils"/>
    </source>
</evidence>
<name>A0A8W8I6Y1_MAGGI</name>
<evidence type="ECO:0000313" key="4">
    <source>
        <dbReference type="EnsemblMetazoa" id="G12889.1:cds"/>
    </source>
</evidence>
<dbReference type="Gene3D" id="2.80.10.70">
    <property type="entry name" value="Spindlin/Ssty"/>
    <property type="match status" value="1"/>
</dbReference>
<keyword evidence="1" id="KW-0540">Nuclease</keyword>
<keyword evidence="2" id="KW-0175">Coiled coil</keyword>
<dbReference type="GO" id="GO:0000175">
    <property type="term" value="F:3'-5'-RNA exonuclease activity"/>
    <property type="evidence" value="ECO:0007669"/>
    <property type="project" value="InterPro"/>
</dbReference>
<dbReference type="AlphaFoldDB" id="A0A8W8I6Y1"/>
<dbReference type="EnsemblMetazoa" id="G12889.1">
    <property type="protein sequence ID" value="G12889.1:cds"/>
    <property type="gene ID" value="G12889"/>
</dbReference>
<dbReference type="Proteomes" id="UP000005408">
    <property type="component" value="Unassembled WGS sequence"/>
</dbReference>
<reference evidence="4" key="1">
    <citation type="submission" date="2022-08" db="UniProtKB">
        <authorList>
            <consortium name="EnsemblMetazoa"/>
        </authorList>
    </citation>
    <scope>IDENTIFICATION</scope>
    <source>
        <strain evidence="4">05x7-T-G4-1.051#20</strain>
    </source>
</reference>
<feature type="region of interest" description="Disordered" evidence="3">
    <location>
        <begin position="1"/>
        <end position="23"/>
    </location>
</feature>
<keyword evidence="5" id="KW-1185">Reference proteome</keyword>
<evidence type="ECO:0000256" key="3">
    <source>
        <dbReference type="SAM" id="MobiDB-lite"/>
    </source>
</evidence>
<dbReference type="InterPro" id="IPR042567">
    <property type="entry name" value="SPIN/Ssty_sf"/>
</dbReference>
<protein>
    <submittedName>
        <fullName evidence="4">Uncharacterized protein</fullName>
    </submittedName>
</protein>
<dbReference type="InterPro" id="IPR022894">
    <property type="entry name" value="Oligoribonuclease"/>
</dbReference>